<dbReference type="EMBL" id="FUYV01000016">
    <property type="protein sequence ID" value="SKC23138.1"/>
    <property type="molecule type" value="Genomic_DNA"/>
</dbReference>
<evidence type="ECO:0000313" key="2">
    <source>
        <dbReference type="Proteomes" id="UP000191055"/>
    </source>
</evidence>
<dbReference type="RefSeq" id="WP_079558366.1">
    <property type="nucleotide sequence ID" value="NZ_CP021904.1"/>
</dbReference>
<protein>
    <recommendedName>
        <fullName evidence="3">Glutamyl-tRNA amidotransferase</fullName>
    </recommendedName>
</protein>
<dbReference type="KEGG" id="asx:CDL62_04160"/>
<dbReference type="Gene3D" id="1.10.10.410">
    <property type="match status" value="1"/>
</dbReference>
<evidence type="ECO:0000313" key="1">
    <source>
        <dbReference type="EMBL" id="SKC23138.1"/>
    </source>
</evidence>
<dbReference type="Pfam" id="PF09424">
    <property type="entry name" value="YqeY"/>
    <property type="match status" value="1"/>
</dbReference>
<organism evidence="1 2">
    <name type="scientific">Alkalitalea saponilacus</name>
    <dbReference type="NCBI Taxonomy" id="889453"/>
    <lineage>
        <taxon>Bacteria</taxon>
        <taxon>Pseudomonadati</taxon>
        <taxon>Bacteroidota</taxon>
        <taxon>Bacteroidia</taxon>
        <taxon>Marinilabiliales</taxon>
        <taxon>Marinilabiliaceae</taxon>
        <taxon>Alkalitalea</taxon>
    </lineage>
</organism>
<dbReference type="Proteomes" id="UP000191055">
    <property type="component" value="Unassembled WGS sequence"/>
</dbReference>
<dbReference type="OrthoDB" id="9788127at2"/>
<evidence type="ECO:0008006" key="3">
    <source>
        <dbReference type="Google" id="ProtNLM"/>
    </source>
</evidence>
<dbReference type="InterPro" id="IPR003789">
    <property type="entry name" value="Asn/Gln_tRNA_amidoTrase-B-like"/>
</dbReference>
<accession>A0A1T5HR43</accession>
<reference evidence="1 2" key="1">
    <citation type="submission" date="2017-02" db="EMBL/GenBank/DDBJ databases">
        <authorList>
            <person name="Peterson S.W."/>
        </authorList>
    </citation>
    <scope>NUCLEOTIDE SEQUENCE [LARGE SCALE GENOMIC DNA]</scope>
    <source>
        <strain evidence="1 2">DSM 24412</strain>
    </source>
</reference>
<dbReference type="InterPro" id="IPR042184">
    <property type="entry name" value="YqeY/Aim41_N"/>
</dbReference>
<dbReference type="SUPFAM" id="SSF89095">
    <property type="entry name" value="GatB/YqeY motif"/>
    <property type="match status" value="1"/>
</dbReference>
<proteinExistence type="predicted"/>
<dbReference type="InterPro" id="IPR023168">
    <property type="entry name" value="GatB_Yqey_C_2"/>
</dbReference>
<dbReference type="AlphaFoldDB" id="A0A1T5HR43"/>
<keyword evidence="2" id="KW-1185">Reference proteome</keyword>
<dbReference type="Gene3D" id="1.10.1510.10">
    <property type="entry name" value="Uncharacterised protein YqeY/AIM41 PF09424, N-terminal domain"/>
    <property type="match status" value="1"/>
</dbReference>
<name>A0A1T5HR43_9BACT</name>
<sequence length="149" mass="16462">MSLFEKVNEDIKSAMKARERVRLDALRSIKKELLEARTAKNAGGEVSESDEIRILQKMVKQRRDSAEIYATQNRQEMADQENHEAEVISAYLPAQLTTEELESAVKEIIVTTGASSMKEMGKVMGVASSMLAGKADGKDISAMVKKLLS</sequence>
<dbReference type="STRING" id="889453.SAMN03080601_02668"/>
<dbReference type="InterPro" id="IPR019004">
    <property type="entry name" value="YqeY/Aim41"/>
</dbReference>
<gene>
    <name evidence="1" type="ORF">SAMN03080601_02668</name>
</gene>
<dbReference type="GO" id="GO:0016884">
    <property type="term" value="F:carbon-nitrogen ligase activity, with glutamine as amido-N-donor"/>
    <property type="evidence" value="ECO:0007669"/>
    <property type="project" value="InterPro"/>
</dbReference>
<dbReference type="PANTHER" id="PTHR28055">
    <property type="entry name" value="ALTERED INHERITANCE OF MITOCHONDRIA PROTEIN 41, MITOCHONDRIAL"/>
    <property type="match status" value="1"/>
</dbReference>
<dbReference type="PANTHER" id="PTHR28055:SF1">
    <property type="entry name" value="ALTERED INHERITANCE OF MITOCHONDRIA PROTEIN 41, MITOCHONDRIAL"/>
    <property type="match status" value="1"/>
</dbReference>